<reference evidence="3 4" key="1">
    <citation type="journal article" date="2012" name="Science">
        <title>The Paleozoic origin of enzymatic lignin decomposition reconstructed from 31 fungal genomes.</title>
        <authorList>
            <person name="Floudas D."/>
            <person name="Binder M."/>
            <person name="Riley R."/>
            <person name="Barry K."/>
            <person name="Blanchette R.A."/>
            <person name="Henrissat B."/>
            <person name="Martinez A.T."/>
            <person name="Otillar R."/>
            <person name="Spatafora J.W."/>
            <person name="Yadav J.S."/>
            <person name="Aerts A."/>
            <person name="Benoit I."/>
            <person name="Boyd A."/>
            <person name="Carlson A."/>
            <person name="Copeland A."/>
            <person name="Coutinho P.M."/>
            <person name="de Vries R.P."/>
            <person name="Ferreira P."/>
            <person name="Findley K."/>
            <person name="Foster B."/>
            <person name="Gaskell J."/>
            <person name="Glotzer D."/>
            <person name="Gorecki P."/>
            <person name="Heitman J."/>
            <person name="Hesse C."/>
            <person name="Hori C."/>
            <person name="Igarashi K."/>
            <person name="Jurgens J.A."/>
            <person name="Kallen N."/>
            <person name="Kersten P."/>
            <person name="Kohler A."/>
            <person name="Kuees U."/>
            <person name="Kumar T.K.A."/>
            <person name="Kuo A."/>
            <person name="LaButti K."/>
            <person name="Larrondo L.F."/>
            <person name="Lindquist E."/>
            <person name="Ling A."/>
            <person name="Lombard V."/>
            <person name="Lucas S."/>
            <person name="Lundell T."/>
            <person name="Martin R."/>
            <person name="McLaughlin D.J."/>
            <person name="Morgenstern I."/>
            <person name="Morin E."/>
            <person name="Murat C."/>
            <person name="Nagy L.G."/>
            <person name="Nolan M."/>
            <person name="Ohm R.A."/>
            <person name="Patyshakuliyeva A."/>
            <person name="Rokas A."/>
            <person name="Ruiz-Duenas F.J."/>
            <person name="Sabat G."/>
            <person name="Salamov A."/>
            <person name="Samejima M."/>
            <person name="Schmutz J."/>
            <person name="Slot J.C."/>
            <person name="St John F."/>
            <person name="Stenlid J."/>
            <person name="Sun H."/>
            <person name="Sun S."/>
            <person name="Syed K."/>
            <person name="Tsang A."/>
            <person name="Wiebenga A."/>
            <person name="Young D."/>
            <person name="Pisabarro A."/>
            <person name="Eastwood D.C."/>
            <person name="Martin F."/>
            <person name="Cullen D."/>
            <person name="Grigoriev I.V."/>
            <person name="Hibbett D.S."/>
        </authorList>
    </citation>
    <scope>NUCLEOTIDE SEQUENCE</scope>
    <source>
        <strain evidence="4">FP-58527</strain>
    </source>
</reference>
<protein>
    <submittedName>
        <fullName evidence="3">Uncharacterized protein</fullName>
    </submittedName>
</protein>
<organism evidence="3 4">
    <name type="scientific">Fomitopsis schrenkii</name>
    <name type="common">Brown rot fungus</name>
    <dbReference type="NCBI Taxonomy" id="2126942"/>
    <lineage>
        <taxon>Eukaryota</taxon>
        <taxon>Fungi</taxon>
        <taxon>Dikarya</taxon>
        <taxon>Basidiomycota</taxon>
        <taxon>Agaricomycotina</taxon>
        <taxon>Agaricomycetes</taxon>
        <taxon>Polyporales</taxon>
        <taxon>Fomitopsis</taxon>
    </lineage>
</organism>
<dbReference type="EMBL" id="KE504150">
    <property type="protein sequence ID" value="EPT00265.1"/>
    <property type="molecule type" value="Genomic_DNA"/>
</dbReference>
<keyword evidence="2" id="KW-0472">Membrane</keyword>
<keyword evidence="4" id="KW-1185">Reference proteome</keyword>
<proteinExistence type="predicted"/>
<feature type="region of interest" description="Disordered" evidence="1">
    <location>
        <begin position="17"/>
        <end position="62"/>
    </location>
</feature>
<keyword evidence="2" id="KW-0812">Transmembrane</keyword>
<dbReference type="AlphaFoldDB" id="S8FPP8"/>
<evidence type="ECO:0000256" key="2">
    <source>
        <dbReference type="SAM" id="Phobius"/>
    </source>
</evidence>
<dbReference type="eggNOG" id="ENOG502S4QJ">
    <property type="taxonomic scope" value="Eukaryota"/>
</dbReference>
<dbReference type="Proteomes" id="UP000015241">
    <property type="component" value="Unassembled WGS sequence"/>
</dbReference>
<dbReference type="HOGENOM" id="CLU_053753_0_0_1"/>
<dbReference type="OrthoDB" id="5582002at2759"/>
<feature type="transmembrane region" description="Helical" evidence="2">
    <location>
        <begin position="207"/>
        <end position="224"/>
    </location>
</feature>
<evidence type="ECO:0000256" key="1">
    <source>
        <dbReference type="SAM" id="MobiDB-lite"/>
    </source>
</evidence>
<evidence type="ECO:0000313" key="4">
    <source>
        <dbReference type="Proteomes" id="UP000015241"/>
    </source>
</evidence>
<keyword evidence="2" id="KW-1133">Transmembrane helix</keyword>
<accession>S8FPP8</accession>
<gene>
    <name evidence="3" type="ORF">FOMPIDRAFT_1023859</name>
</gene>
<dbReference type="InParanoid" id="S8FPP8"/>
<dbReference type="STRING" id="743788.S8FPP8"/>
<sequence length="391" mass="42916">MDYDRRSAVSSFYGARKSTDVLDSTASPPLDPPRRPRADSGAASSFYNPNRASKAGTDFAGGAASAGYNRTSYFHQGREEPVKGVEDEEHGMLSKPDDGFDIYADFNNAGPRYSTAFGRQDTGYRQVPSPVQTRSLLKEDEPFTPRDVELVTVPALGPEWKKSELRDMSTSNKRAEKMDSFRDCFSAWNRNDRGCCGPYGTRRQTTYIVFALCVAIGIVLAFTIPRVPDFLFPSNNPLKNATGSWSTEVPTIFSRTPANFSFPATITLEFNTGSNYLPIQMSKMDATISDLVTGRQVGVGHLGATTLPAKAYPIIDMPLNFTYIANNDSDITWADFYNGCRNPGLNANGTRPPLQFTFDLDMYIVGLIGKRSTSAPVTQAECPVVLSQNNA</sequence>
<feature type="compositionally biased region" description="Polar residues" evidence="1">
    <location>
        <begin position="42"/>
        <end position="51"/>
    </location>
</feature>
<evidence type="ECO:0000313" key="3">
    <source>
        <dbReference type="EMBL" id="EPT00265.1"/>
    </source>
</evidence>
<name>S8FPP8_FOMSC</name>